<evidence type="ECO:0008006" key="3">
    <source>
        <dbReference type="Google" id="ProtNLM"/>
    </source>
</evidence>
<dbReference type="AlphaFoldDB" id="A0A5C6V9S6"/>
<dbReference type="Proteomes" id="UP000321363">
    <property type="component" value="Unassembled WGS sequence"/>
</dbReference>
<comment type="caution">
    <text evidence="1">The sequence shown here is derived from an EMBL/GenBank/DDBJ whole genome shotgun (WGS) entry which is preliminary data.</text>
</comment>
<evidence type="ECO:0000313" key="1">
    <source>
        <dbReference type="EMBL" id="TXC81570.1"/>
    </source>
</evidence>
<evidence type="ECO:0000313" key="2">
    <source>
        <dbReference type="Proteomes" id="UP000321363"/>
    </source>
</evidence>
<sequence>MDTQQFIQINDYQYDFKNESSKEKVKQERDPVKKFLKYKLSGSAFDCDRSELAKSLYKKIWRLSDEQLANYDFDTMNSFYRIYRLLLLAYDKEQGNLYWKSSGISNYKLRYEWLLDEYDYYKEINEHEEVQKFAALTHSIGNFTLVPKGFNTKRNALFDDYWDITLEYFLKEVGEDAFLQQCQKFKYIGAYLDNSKIQMYWNGHTMNNKKMPSNFNTIQILEVIKKINRSIEIRGEEMLQELIEMENQKAIF</sequence>
<reference evidence="1 2" key="1">
    <citation type="journal article" date="2005" name="Int. J. Syst. Evol. Microbiol.">
        <title>Bacillus litoralis sp. nov., isolated from a tidal flat of the Yellow Sea in Korea.</title>
        <authorList>
            <person name="Yoon J.H."/>
            <person name="Oh T.K."/>
        </authorList>
    </citation>
    <scope>NUCLEOTIDE SEQUENCE [LARGE SCALE GENOMIC DNA]</scope>
    <source>
        <strain evidence="1 2">SW-211</strain>
    </source>
</reference>
<keyword evidence="2" id="KW-1185">Reference proteome</keyword>
<accession>A0A5C6V9S6</accession>
<protein>
    <recommendedName>
        <fullName evidence="3">DUF1524 domain-containing protein</fullName>
    </recommendedName>
</protein>
<proteinExistence type="predicted"/>
<organism evidence="1 2">
    <name type="scientific">Metabacillus litoralis</name>
    <dbReference type="NCBI Taxonomy" id="152268"/>
    <lineage>
        <taxon>Bacteria</taxon>
        <taxon>Bacillati</taxon>
        <taxon>Bacillota</taxon>
        <taxon>Bacilli</taxon>
        <taxon>Bacillales</taxon>
        <taxon>Bacillaceae</taxon>
        <taxon>Metabacillus</taxon>
    </lineage>
</organism>
<dbReference type="EMBL" id="VOQF01000024">
    <property type="protein sequence ID" value="TXC81570.1"/>
    <property type="molecule type" value="Genomic_DNA"/>
</dbReference>
<dbReference type="OrthoDB" id="2088453at2"/>
<dbReference type="RefSeq" id="WP_146950758.1">
    <property type="nucleotide sequence ID" value="NZ_VOQF01000024.1"/>
</dbReference>
<gene>
    <name evidence="1" type="ORF">FS935_21950</name>
</gene>
<name>A0A5C6V9S6_9BACI</name>